<comment type="similarity">
    <text evidence="1">Belongs to the KXD1 family.</text>
</comment>
<evidence type="ECO:0000313" key="3">
    <source>
        <dbReference type="EMBL" id="PIO71199.1"/>
    </source>
</evidence>
<dbReference type="GO" id="GO:0032418">
    <property type="term" value="P:lysosome localization"/>
    <property type="evidence" value="ECO:0007669"/>
    <property type="project" value="TreeGrafter"/>
</dbReference>
<sequence>MHTIRGMPRRSSSFDSDGGQNHLIDAIASQVDYQTVNNIIDVQRQSLRRFEKTNEMLSNCTHLSERRLERAKKDANVYRETIMQMKSDLEFIFRKIRLFKQTLSTNYPEIYSEGLYRIMSQNYGRQMHEKDYNEEVLVAEESVRNQLQVLVSMMAPEMNKKRNAETETKRVGDLHRNQTRLFF</sequence>
<evidence type="ECO:0000313" key="4">
    <source>
        <dbReference type="Proteomes" id="UP000230423"/>
    </source>
</evidence>
<dbReference type="PANTHER" id="PTHR13511:SF0">
    <property type="entry name" value="KXDL MOTIF-CONTAINING PROTEIN 1"/>
    <property type="match status" value="1"/>
</dbReference>
<dbReference type="InterPro" id="IPR019371">
    <property type="entry name" value="KxDL_dom"/>
</dbReference>
<organism evidence="3 4">
    <name type="scientific">Teladorsagia circumcincta</name>
    <name type="common">Brown stomach worm</name>
    <name type="synonym">Ostertagia circumcincta</name>
    <dbReference type="NCBI Taxonomy" id="45464"/>
    <lineage>
        <taxon>Eukaryota</taxon>
        <taxon>Metazoa</taxon>
        <taxon>Ecdysozoa</taxon>
        <taxon>Nematoda</taxon>
        <taxon>Chromadorea</taxon>
        <taxon>Rhabditida</taxon>
        <taxon>Rhabditina</taxon>
        <taxon>Rhabditomorpha</taxon>
        <taxon>Strongyloidea</taxon>
        <taxon>Trichostrongylidae</taxon>
        <taxon>Teladorsagia</taxon>
    </lineage>
</organism>
<dbReference type="GO" id="GO:0099078">
    <property type="term" value="C:BORC complex"/>
    <property type="evidence" value="ECO:0007669"/>
    <property type="project" value="TreeGrafter"/>
</dbReference>
<reference evidence="3 4" key="1">
    <citation type="submission" date="2015-09" db="EMBL/GenBank/DDBJ databases">
        <title>Draft genome of the parasitic nematode Teladorsagia circumcincta isolate WARC Sus (inbred).</title>
        <authorList>
            <person name="Mitreva M."/>
        </authorList>
    </citation>
    <scope>NUCLEOTIDE SEQUENCE [LARGE SCALE GENOMIC DNA]</scope>
    <source>
        <strain evidence="3 4">S</strain>
    </source>
</reference>
<protein>
    <recommendedName>
        <fullName evidence="2">KxDL domain-containing protein</fullName>
    </recommendedName>
</protein>
<evidence type="ECO:0000256" key="1">
    <source>
        <dbReference type="ARBA" id="ARBA00005913"/>
    </source>
</evidence>
<dbReference type="InterPro" id="IPR039843">
    <property type="entry name" value="KXD1-like"/>
</dbReference>
<feature type="domain" description="KxDL" evidence="2">
    <location>
        <begin position="27"/>
        <end position="111"/>
    </location>
</feature>
<dbReference type="AlphaFoldDB" id="A0A2G9ULQ6"/>
<dbReference type="EMBL" id="KZ346024">
    <property type="protein sequence ID" value="PIO71199.1"/>
    <property type="molecule type" value="Genomic_DNA"/>
</dbReference>
<gene>
    <name evidence="3" type="ORF">TELCIR_06911</name>
</gene>
<dbReference type="Pfam" id="PF10241">
    <property type="entry name" value="KxDL"/>
    <property type="match status" value="1"/>
</dbReference>
<dbReference type="OrthoDB" id="10258877at2759"/>
<dbReference type="PANTHER" id="PTHR13511">
    <property type="entry name" value="KXDL MOTIF-CONTAINING PROTEIN 1"/>
    <property type="match status" value="1"/>
</dbReference>
<proteinExistence type="inferred from homology"/>
<accession>A0A2G9ULQ6</accession>
<dbReference type="Proteomes" id="UP000230423">
    <property type="component" value="Unassembled WGS sequence"/>
</dbReference>
<evidence type="ECO:0000259" key="2">
    <source>
        <dbReference type="Pfam" id="PF10241"/>
    </source>
</evidence>
<keyword evidence="4" id="KW-1185">Reference proteome</keyword>
<name>A0A2G9ULQ6_TELCI</name>